<evidence type="ECO:0000256" key="1">
    <source>
        <dbReference type="SAM" id="MobiDB-lite"/>
    </source>
</evidence>
<dbReference type="AlphaFoldDB" id="D8LI06"/>
<feature type="region of interest" description="Disordered" evidence="1">
    <location>
        <begin position="267"/>
        <end position="288"/>
    </location>
</feature>
<dbReference type="InterPro" id="IPR051681">
    <property type="entry name" value="Ser/Thr_Kinases-Pseudokinases"/>
</dbReference>
<dbReference type="Gene3D" id="1.10.510.10">
    <property type="entry name" value="Transferase(Phosphotransferase) domain 1"/>
    <property type="match status" value="1"/>
</dbReference>
<dbReference type="Proteomes" id="UP000002630">
    <property type="component" value="Linkage Group LG13"/>
</dbReference>
<organism evidence="3 4">
    <name type="scientific">Ectocarpus siliculosus</name>
    <name type="common">Brown alga</name>
    <name type="synonym">Conferva siliculosa</name>
    <dbReference type="NCBI Taxonomy" id="2880"/>
    <lineage>
        <taxon>Eukaryota</taxon>
        <taxon>Sar</taxon>
        <taxon>Stramenopiles</taxon>
        <taxon>Ochrophyta</taxon>
        <taxon>PX clade</taxon>
        <taxon>Phaeophyceae</taxon>
        <taxon>Ectocarpales</taxon>
        <taxon>Ectocarpaceae</taxon>
        <taxon>Ectocarpus</taxon>
    </lineage>
</organism>
<evidence type="ECO:0000259" key="2">
    <source>
        <dbReference type="PROSITE" id="PS50011"/>
    </source>
</evidence>
<keyword evidence="3" id="KW-0418">Kinase</keyword>
<sequence length="309" mass="34680">MLADEKKLIGNRKIRDVYLVEWGGRKLVVKALREDFELKASRRRVDKIHRREAAALDEVRGHPNIVDMVGLCESSSVSEFVPGSLDDLVLKDGAKPLPIALVVSMALDAARGLQALHEAPGGAIVHSDIKPQQLMLDEYGRVKINDLSMCRFPPADVEGNTCPYPARACKSGPFRSPENIAGEPLSEKIDVYSLAMTFYTMLALKPPYKGEPGARARILAGIPPSVNLSWDRDFVEILGDMWQRDPKARPSARRVVERLELLQSRNVLDPEQQRQPSESKVPNLEPHLYVRARAGEKRASRLWQRNRHT</sequence>
<accession>D8LI06</accession>
<keyword evidence="3" id="KW-0808">Transferase</keyword>
<dbReference type="EMBL" id="FN649738">
    <property type="protein sequence ID" value="CBN74437.1"/>
    <property type="molecule type" value="Genomic_DNA"/>
</dbReference>
<dbReference type="EMBL" id="FN648376">
    <property type="protein sequence ID" value="CBN74437.1"/>
    <property type="molecule type" value="Genomic_DNA"/>
</dbReference>
<dbReference type="GO" id="GO:0005524">
    <property type="term" value="F:ATP binding"/>
    <property type="evidence" value="ECO:0007669"/>
    <property type="project" value="InterPro"/>
</dbReference>
<name>D8LI06_ECTSI</name>
<dbReference type="GO" id="GO:0004674">
    <property type="term" value="F:protein serine/threonine kinase activity"/>
    <property type="evidence" value="ECO:0007669"/>
    <property type="project" value="TreeGrafter"/>
</dbReference>
<protein>
    <submittedName>
        <fullName evidence="3">Similar to TAK1 (TGF-beta-activated kinase)</fullName>
    </submittedName>
</protein>
<gene>
    <name evidence="3" type="primary">PK</name>
    <name evidence="3" type="ORF">Esi_0020_0177</name>
</gene>
<reference evidence="3 4" key="1">
    <citation type="journal article" date="2010" name="Nature">
        <title>The Ectocarpus genome and the independent evolution of multicellularity in brown algae.</title>
        <authorList>
            <person name="Cock J.M."/>
            <person name="Sterck L."/>
            <person name="Rouze P."/>
            <person name="Scornet D."/>
            <person name="Allen A.E."/>
            <person name="Amoutzias G."/>
            <person name="Anthouard V."/>
            <person name="Artiguenave F."/>
            <person name="Aury J.M."/>
            <person name="Badger J.H."/>
            <person name="Beszteri B."/>
            <person name="Billiau K."/>
            <person name="Bonnet E."/>
            <person name="Bothwell J.H."/>
            <person name="Bowler C."/>
            <person name="Boyen C."/>
            <person name="Brownlee C."/>
            <person name="Carrano C.J."/>
            <person name="Charrier B."/>
            <person name="Cho G.Y."/>
            <person name="Coelho S.M."/>
            <person name="Collen J."/>
            <person name="Corre E."/>
            <person name="Da Silva C."/>
            <person name="Delage L."/>
            <person name="Delaroque N."/>
            <person name="Dittami S.M."/>
            <person name="Doulbeau S."/>
            <person name="Elias M."/>
            <person name="Farnham G."/>
            <person name="Gachon C.M."/>
            <person name="Gschloessl B."/>
            <person name="Heesch S."/>
            <person name="Jabbari K."/>
            <person name="Jubin C."/>
            <person name="Kawai H."/>
            <person name="Kimura K."/>
            <person name="Kloareg B."/>
            <person name="Kupper F.C."/>
            <person name="Lang D."/>
            <person name="Le Bail A."/>
            <person name="Leblanc C."/>
            <person name="Lerouge P."/>
            <person name="Lohr M."/>
            <person name="Lopez P.J."/>
            <person name="Martens C."/>
            <person name="Maumus F."/>
            <person name="Michel G."/>
            <person name="Miranda-Saavedra D."/>
            <person name="Morales J."/>
            <person name="Moreau H."/>
            <person name="Motomura T."/>
            <person name="Nagasato C."/>
            <person name="Napoli C.A."/>
            <person name="Nelson D.R."/>
            <person name="Nyvall-Collen P."/>
            <person name="Peters A.F."/>
            <person name="Pommier C."/>
            <person name="Potin P."/>
            <person name="Poulain J."/>
            <person name="Quesneville H."/>
            <person name="Read B."/>
            <person name="Rensing S.A."/>
            <person name="Ritter A."/>
            <person name="Rousvoal S."/>
            <person name="Samanta M."/>
            <person name="Samson G."/>
            <person name="Schroeder D.C."/>
            <person name="Segurens B."/>
            <person name="Strittmatter M."/>
            <person name="Tonon T."/>
            <person name="Tregear J.W."/>
            <person name="Valentin K."/>
            <person name="von Dassow P."/>
            <person name="Yamagishi T."/>
            <person name="Van de Peer Y."/>
            <person name="Wincker P."/>
        </authorList>
    </citation>
    <scope>NUCLEOTIDE SEQUENCE [LARGE SCALE GENOMIC DNA]</scope>
    <source>
        <strain evidence="4">Ec32 / CCAP1310/4</strain>
    </source>
</reference>
<dbReference type="InterPro" id="IPR000719">
    <property type="entry name" value="Prot_kinase_dom"/>
</dbReference>
<feature type="domain" description="Protein kinase" evidence="2">
    <location>
        <begin position="3"/>
        <end position="262"/>
    </location>
</feature>
<dbReference type="PANTHER" id="PTHR44329">
    <property type="entry name" value="SERINE/THREONINE-PROTEIN KINASE TNNI3K-RELATED"/>
    <property type="match status" value="1"/>
</dbReference>
<evidence type="ECO:0000313" key="3">
    <source>
        <dbReference type="EMBL" id="CBN74437.1"/>
    </source>
</evidence>
<dbReference type="PANTHER" id="PTHR44329:SF140">
    <property type="entry name" value="INACTIVE PROTEIN TYROSINE KINASE PTKL"/>
    <property type="match status" value="1"/>
</dbReference>
<dbReference type="OrthoDB" id="41771at2759"/>
<dbReference type="STRING" id="2880.D8LI06"/>
<dbReference type="Gene3D" id="3.30.200.20">
    <property type="entry name" value="Phosphorylase Kinase, domain 1"/>
    <property type="match status" value="1"/>
</dbReference>
<dbReference type="InterPro" id="IPR011009">
    <property type="entry name" value="Kinase-like_dom_sf"/>
</dbReference>
<dbReference type="PROSITE" id="PS50011">
    <property type="entry name" value="PROTEIN_KINASE_DOM"/>
    <property type="match status" value="1"/>
</dbReference>
<dbReference type="Pfam" id="PF00069">
    <property type="entry name" value="Pkinase"/>
    <property type="match status" value="1"/>
</dbReference>
<evidence type="ECO:0000313" key="4">
    <source>
        <dbReference type="Proteomes" id="UP000002630"/>
    </source>
</evidence>
<dbReference type="InParanoid" id="D8LI06"/>
<keyword evidence="4" id="KW-1185">Reference proteome</keyword>
<proteinExistence type="predicted"/>
<dbReference type="SUPFAM" id="SSF56112">
    <property type="entry name" value="Protein kinase-like (PK-like)"/>
    <property type="match status" value="1"/>
</dbReference>